<evidence type="ECO:0000313" key="3">
    <source>
        <dbReference type="Proteomes" id="UP000034156"/>
    </source>
</evidence>
<gene>
    <name evidence="1" type="ORF">AAW31_13540</name>
    <name evidence="2" type="ORF">BCL69_100462</name>
</gene>
<dbReference type="Proteomes" id="UP000034156">
    <property type="component" value="Chromosome"/>
</dbReference>
<organism evidence="1 3">
    <name type="scientific">Nitrosomonas communis</name>
    <dbReference type="NCBI Taxonomy" id="44574"/>
    <lineage>
        <taxon>Bacteria</taxon>
        <taxon>Pseudomonadati</taxon>
        <taxon>Pseudomonadota</taxon>
        <taxon>Betaproteobacteria</taxon>
        <taxon>Nitrosomonadales</taxon>
        <taxon>Nitrosomonadaceae</taxon>
        <taxon>Nitrosomonas</taxon>
    </lineage>
</organism>
<keyword evidence="3" id="KW-1185">Reference proteome</keyword>
<protein>
    <submittedName>
        <fullName evidence="1">Uncharacterized protein</fullName>
    </submittedName>
</protein>
<proteinExistence type="predicted"/>
<reference evidence="3" key="1">
    <citation type="submission" date="2015-05" db="EMBL/GenBank/DDBJ databases">
        <title>Draft genome of Nitrosomonas communis strain Nm2.</title>
        <authorList>
            <person name="Kozlowski J.A."/>
            <person name="Kits K.D."/>
            <person name="Stein L.Y."/>
        </authorList>
    </citation>
    <scope>NUCLEOTIDE SEQUENCE [LARGE SCALE GENOMIC DNA]</scope>
    <source>
        <strain evidence="3">Nm2</strain>
    </source>
</reference>
<evidence type="ECO:0000313" key="2">
    <source>
        <dbReference type="EMBL" id="TYP93061.1"/>
    </source>
</evidence>
<reference evidence="1 3" key="2">
    <citation type="journal article" date="2016" name="Genome Announc.">
        <title>Genome Sequence of Nitrosomonas communis Strain Nm2, a Mesophilic Ammonia-Oxidizing Bacterium Isolated from Mediterranean Soil.</title>
        <authorList>
            <person name="Kozlowski J.A."/>
            <person name="Kits K.D."/>
            <person name="Stein L.Y."/>
        </authorList>
    </citation>
    <scope>NUCLEOTIDE SEQUENCE [LARGE SCALE GENOMIC DNA]</scope>
    <source>
        <strain evidence="1 3">Nm2</strain>
    </source>
</reference>
<dbReference type="RefSeq" id="WP_046850627.1">
    <property type="nucleotide sequence ID" value="NZ_CP011451.1"/>
</dbReference>
<name>A0A0F7KIA0_9PROT</name>
<sequence>MREAAQLLMNRYQIEFVFSMADQSTIERAIRKLERRGAKAAIIVRSFTMMEESFRREIERMVGLDIENKAQNTSAHEVHVDKDLYSMA</sequence>
<dbReference type="EMBL" id="CP011451">
    <property type="protein sequence ID" value="AKH38589.1"/>
    <property type="molecule type" value="Genomic_DNA"/>
</dbReference>
<reference evidence="2 4" key="3">
    <citation type="submission" date="2019-07" db="EMBL/GenBank/DDBJ databases">
        <title>Active sludge and wastewater microbial communities from Klosterneuburg, Austria.</title>
        <authorList>
            <person name="Wagner M."/>
        </authorList>
    </citation>
    <scope>NUCLEOTIDE SEQUENCE [LARGE SCALE GENOMIC DNA]</scope>
    <source>
        <strain evidence="2 4">Nm2</strain>
    </source>
</reference>
<dbReference type="OrthoDB" id="1489951at2"/>
<dbReference type="Proteomes" id="UP000324176">
    <property type="component" value="Unassembled WGS sequence"/>
</dbReference>
<evidence type="ECO:0000313" key="1">
    <source>
        <dbReference type="EMBL" id="AKH38589.1"/>
    </source>
</evidence>
<dbReference type="PATRIC" id="fig|44574.3.peg.3292"/>
<accession>A0A0F7KIA0</accession>
<dbReference type="AlphaFoldDB" id="A0A0F7KIA0"/>
<dbReference type="EMBL" id="VNHT01000004">
    <property type="protein sequence ID" value="TYP93061.1"/>
    <property type="molecule type" value="Genomic_DNA"/>
</dbReference>
<evidence type="ECO:0000313" key="4">
    <source>
        <dbReference type="Proteomes" id="UP000324176"/>
    </source>
</evidence>
<dbReference type="KEGG" id="nco:AAW31_13540"/>